<dbReference type="AlphaFoldDB" id="A0A1J5PFY2"/>
<evidence type="ECO:0000313" key="1">
    <source>
        <dbReference type="EMBL" id="OIQ70310.1"/>
    </source>
</evidence>
<comment type="caution">
    <text evidence="1">The sequence shown here is derived from an EMBL/GenBank/DDBJ whole genome shotgun (WGS) entry which is preliminary data.</text>
</comment>
<protein>
    <submittedName>
        <fullName evidence="1">Uncharacterized protein</fullName>
    </submittedName>
</protein>
<name>A0A1J5PFY2_9ZZZZ</name>
<gene>
    <name evidence="1" type="ORF">GALL_480780</name>
</gene>
<reference evidence="1" key="1">
    <citation type="submission" date="2016-10" db="EMBL/GenBank/DDBJ databases">
        <title>Sequence of Gallionella enrichment culture.</title>
        <authorList>
            <person name="Poehlein A."/>
            <person name="Muehling M."/>
            <person name="Daniel R."/>
        </authorList>
    </citation>
    <scope>NUCLEOTIDE SEQUENCE</scope>
</reference>
<proteinExistence type="predicted"/>
<accession>A0A1J5PFY2</accession>
<sequence>MQTIGIVALSVHNPADWVCTPQRDQWIATPAGPLLEATEGQAGLDPVATTPPPDRQGGSEQFAAALFDHSEEVAIESAPLWILTSGIQIHEEQPPRQIFADADRVTRDSEESVGRDGDHLSVDPERADCARVFGGHLRQKVRFQGLRVDVVNEDDGVGGNERGRQTLFKLRSIAWTGERSGSNIVGNPCNSSDKLSLSRTGTGILRRAEDETRRQGQAGTADCCENCGELSRLVDPGRFGKVQDRPAVGTRHH</sequence>
<dbReference type="EMBL" id="MLJW01004265">
    <property type="protein sequence ID" value="OIQ70310.1"/>
    <property type="molecule type" value="Genomic_DNA"/>
</dbReference>
<organism evidence="1">
    <name type="scientific">mine drainage metagenome</name>
    <dbReference type="NCBI Taxonomy" id="410659"/>
    <lineage>
        <taxon>unclassified sequences</taxon>
        <taxon>metagenomes</taxon>
        <taxon>ecological metagenomes</taxon>
    </lineage>
</organism>